<evidence type="ECO:0000313" key="14">
    <source>
        <dbReference type="Proteomes" id="UP001197378"/>
    </source>
</evidence>
<dbReference type="PRINTS" id="PR00368">
    <property type="entry name" value="FADPNR"/>
</dbReference>
<organism evidence="13 14">
    <name type="scientific">Igneacidithiobacillus copahuensis</name>
    <dbReference type="NCBI Taxonomy" id="2724909"/>
    <lineage>
        <taxon>Bacteria</taxon>
        <taxon>Pseudomonadati</taxon>
        <taxon>Pseudomonadota</taxon>
        <taxon>Acidithiobacillia</taxon>
        <taxon>Acidithiobacillales</taxon>
        <taxon>Acidithiobacillaceae</taxon>
        <taxon>Igneacidithiobacillus</taxon>
    </lineage>
</organism>
<keyword evidence="14" id="KW-1185">Reference proteome</keyword>
<evidence type="ECO:0000256" key="5">
    <source>
        <dbReference type="ARBA" id="ARBA00030119"/>
    </source>
</evidence>
<evidence type="ECO:0000256" key="2">
    <source>
        <dbReference type="ARBA" id="ARBA00022630"/>
    </source>
</evidence>
<evidence type="ECO:0000256" key="6">
    <source>
        <dbReference type="ARBA" id="ARBA00032722"/>
    </source>
</evidence>
<dbReference type="PRINTS" id="PR00469">
    <property type="entry name" value="PNDRDTASEII"/>
</dbReference>
<dbReference type="Gene3D" id="1.10.1060.10">
    <property type="entry name" value="Alpha-helical ferredoxin"/>
    <property type="match status" value="1"/>
</dbReference>
<dbReference type="InterPro" id="IPR017896">
    <property type="entry name" value="4Fe4S_Fe-S-bd"/>
</dbReference>
<dbReference type="AlphaFoldDB" id="A0AAE2YQG2"/>
<gene>
    <name evidence="13" type="ORF">HFQ13_07825</name>
</gene>
<evidence type="ECO:0000256" key="10">
    <source>
        <dbReference type="ARBA" id="ARBA00049714"/>
    </source>
</evidence>
<comment type="subunit">
    <text evidence="10">Heterotetramer of 2 PreA and 2 PreT subunits.</text>
</comment>
<comment type="cofactor">
    <cofactor evidence="1">
        <name>FMN</name>
        <dbReference type="ChEBI" id="CHEBI:58210"/>
    </cofactor>
</comment>
<dbReference type="Pfam" id="PF14691">
    <property type="entry name" value="Fer4_20"/>
    <property type="match status" value="1"/>
</dbReference>
<evidence type="ECO:0000256" key="9">
    <source>
        <dbReference type="ARBA" id="ARBA00049578"/>
    </source>
</evidence>
<dbReference type="InterPro" id="IPR036188">
    <property type="entry name" value="FAD/NAD-bd_sf"/>
</dbReference>
<dbReference type="GO" id="GO:0051536">
    <property type="term" value="F:iron-sulfur cluster binding"/>
    <property type="evidence" value="ECO:0007669"/>
    <property type="project" value="InterPro"/>
</dbReference>
<feature type="domain" description="4Fe-4S ferredoxin-type" evidence="12">
    <location>
        <begin position="54"/>
        <end position="84"/>
    </location>
</feature>
<comment type="catalytic activity">
    <reaction evidence="8">
        <text>5,6-dihydrouracil + NAD(+) = uracil + NADH + H(+)</text>
        <dbReference type="Rhea" id="RHEA:20189"/>
        <dbReference type="ChEBI" id="CHEBI:15378"/>
        <dbReference type="ChEBI" id="CHEBI:15901"/>
        <dbReference type="ChEBI" id="CHEBI:17568"/>
        <dbReference type="ChEBI" id="CHEBI:57540"/>
        <dbReference type="ChEBI" id="CHEBI:57945"/>
        <dbReference type="EC" id="1.3.1.1"/>
    </reaction>
</comment>
<sequence length="470" mass="49941">MPKYVIFGSFIGTDARTCMGRYANHEGFLMERHALTEEAVANRFRGMETRLADVDAVVEAERCFTCYDAPCTDACPAAIDIPAFIRALAVGQPARAASLILRENPLGMSCARVCPVEALCEASCVRVSDAGGAVRIGLLQRLAMEHARPGATAPVSAGSFRVAIIGAGPAGMTVARLLAEEGAQVTLLDGDSRPGGLNETGIAAYKMLDDAAQKEAAWLLRHPCIEIRLQTVLGRDVTLASLREQYHAVVLALGLAAQRRLQIPGEELPGVLPAVPFIAALRRGETVPVGREVVVIGGGMTAIDIAIQIRLLGAGIVHICYRRGIEDMVASEHERQLARDQGVLIHAGLRPVEIREAVGGGMELLMDFWHKEAGKWVPSGKSVTCFADQIFTAIGQTLDQSAWVDDPKLMSVALDAQGKIAVDALGRTNLPFVYAAGDCAGRSPDLTVHAVADAKRVASAILADLKSEVA</sequence>
<evidence type="ECO:0000313" key="13">
    <source>
        <dbReference type="EMBL" id="MBU2788111.1"/>
    </source>
</evidence>
<comment type="catalytic activity">
    <reaction evidence="7">
        <text>5,6-dihydrothymine + NAD(+) = thymine + NADH + H(+)</text>
        <dbReference type="Rhea" id="RHEA:28791"/>
        <dbReference type="ChEBI" id="CHEBI:15378"/>
        <dbReference type="ChEBI" id="CHEBI:17821"/>
        <dbReference type="ChEBI" id="CHEBI:27468"/>
        <dbReference type="ChEBI" id="CHEBI:57540"/>
        <dbReference type="ChEBI" id="CHEBI:57945"/>
        <dbReference type="EC" id="1.3.1.1"/>
    </reaction>
</comment>
<dbReference type="PANTHER" id="PTHR43073:SF2">
    <property type="entry name" value="DIHYDROPYRIMIDINE DEHYDROGENASE [NADP(+)]"/>
    <property type="match status" value="1"/>
</dbReference>
<evidence type="ECO:0000256" key="8">
    <source>
        <dbReference type="ARBA" id="ARBA00048792"/>
    </source>
</evidence>
<name>A0AAE2YQG2_9PROT</name>
<protein>
    <recommendedName>
        <fullName evidence="11">dihydrouracil dehydrogenase (NAD(+))</fullName>
        <ecNumber evidence="11">1.3.1.1</ecNumber>
    </recommendedName>
    <alternativeName>
        <fullName evidence="6">Dihydrothymine dehydrogenase</fullName>
    </alternativeName>
    <alternativeName>
        <fullName evidence="5">Dihydrouracil dehydrogenase</fullName>
    </alternativeName>
</protein>
<evidence type="ECO:0000259" key="12">
    <source>
        <dbReference type="PROSITE" id="PS51379"/>
    </source>
</evidence>
<comment type="caution">
    <text evidence="13">The sequence shown here is derived from an EMBL/GenBank/DDBJ whole genome shotgun (WGS) entry which is preliminary data.</text>
</comment>
<dbReference type="InterPro" id="IPR023753">
    <property type="entry name" value="FAD/NAD-binding_dom"/>
</dbReference>
<accession>A0AAE2YQG2</accession>
<evidence type="ECO:0000256" key="1">
    <source>
        <dbReference type="ARBA" id="ARBA00001917"/>
    </source>
</evidence>
<evidence type="ECO:0000256" key="7">
    <source>
        <dbReference type="ARBA" id="ARBA00047685"/>
    </source>
</evidence>
<dbReference type="Gene3D" id="3.50.50.60">
    <property type="entry name" value="FAD/NAD(P)-binding domain"/>
    <property type="match status" value="3"/>
</dbReference>
<dbReference type="Proteomes" id="UP001197378">
    <property type="component" value="Unassembled WGS sequence"/>
</dbReference>
<proteinExistence type="predicted"/>
<dbReference type="EMBL" id="JAAXYO010000107">
    <property type="protein sequence ID" value="MBU2788111.1"/>
    <property type="molecule type" value="Genomic_DNA"/>
</dbReference>
<dbReference type="SUPFAM" id="SSF51971">
    <property type="entry name" value="Nucleotide-binding domain"/>
    <property type="match status" value="1"/>
</dbReference>
<keyword evidence="3" id="KW-0288">FMN</keyword>
<reference evidence="13" key="1">
    <citation type="journal article" date="2021" name="ISME J.">
        <title>Genomic evolution of the class Acidithiobacillia: deep-branching Proteobacteria living in extreme acidic conditions.</title>
        <authorList>
            <person name="Moya-Beltran A."/>
            <person name="Beard S."/>
            <person name="Rojas-Villalobos C."/>
            <person name="Issotta F."/>
            <person name="Gallardo Y."/>
            <person name="Ulloa R."/>
            <person name="Giaveno A."/>
            <person name="Degli Esposti M."/>
            <person name="Johnson D.B."/>
            <person name="Quatrini R."/>
        </authorList>
    </citation>
    <scope>NUCLEOTIDE SEQUENCE</scope>
    <source>
        <strain evidence="13">VAN18-1</strain>
    </source>
</reference>
<evidence type="ECO:0000256" key="11">
    <source>
        <dbReference type="ARBA" id="ARBA00049728"/>
    </source>
</evidence>
<dbReference type="PROSITE" id="PS51379">
    <property type="entry name" value="4FE4S_FER_2"/>
    <property type="match status" value="1"/>
</dbReference>
<evidence type="ECO:0000256" key="3">
    <source>
        <dbReference type="ARBA" id="ARBA00022643"/>
    </source>
</evidence>
<dbReference type="SUPFAM" id="SSF46548">
    <property type="entry name" value="alpha-helical ferredoxin"/>
    <property type="match status" value="1"/>
</dbReference>
<dbReference type="GO" id="GO:0004159">
    <property type="term" value="F:dihydropyrimidine dehydrogenase (NAD+) activity"/>
    <property type="evidence" value="ECO:0007669"/>
    <property type="project" value="UniProtKB-EC"/>
</dbReference>
<comment type="function">
    <text evidence="9">Involved in pyrimidine base degradation. Catalyzes physiologically the reduction of uracil to 5,6-dihydrouracil (DHU) by using NADH as a specific cosubstrate. It also catalyzes the reverse reaction and the reduction of thymine to 5,6-dihydrothymine (DHT).</text>
</comment>
<dbReference type="InterPro" id="IPR009051">
    <property type="entry name" value="Helical_ferredxn"/>
</dbReference>
<dbReference type="Pfam" id="PF07992">
    <property type="entry name" value="Pyr_redox_2"/>
    <property type="match status" value="1"/>
</dbReference>
<dbReference type="EC" id="1.3.1.1" evidence="11"/>
<evidence type="ECO:0000256" key="4">
    <source>
        <dbReference type="ARBA" id="ARBA00023002"/>
    </source>
</evidence>
<dbReference type="PANTHER" id="PTHR43073">
    <property type="entry name" value="DIHYDROPYRIMIDINE DEHYDROGENASE [NADP(+)]"/>
    <property type="match status" value="1"/>
</dbReference>
<keyword evidence="2" id="KW-0285">Flavoprotein</keyword>
<keyword evidence="4" id="KW-0560">Oxidoreductase</keyword>
<dbReference type="InterPro" id="IPR028261">
    <property type="entry name" value="DPD_II"/>
</dbReference>